<keyword evidence="8 13" id="KW-0548">Nucleotidyltransferase</keyword>
<dbReference type="InterPro" id="IPR050156">
    <property type="entry name" value="TC-AMP_synthase_SUA5"/>
</dbReference>
<protein>
    <recommendedName>
        <fullName evidence="4 13">Threonylcarbamoyl-AMP synthase</fullName>
        <shortName evidence="13">TC-AMP synthase</shortName>
        <ecNumber evidence="3 13">2.7.7.87</ecNumber>
    </recommendedName>
    <alternativeName>
        <fullName evidence="11 13">L-threonylcarbamoyladenylate synthase</fullName>
    </alternativeName>
</protein>
<dbReference type="Proteomes" id="UP000671862">
    <property type="component" value="Chromosome"/>
</dbReference>
<keyword evidence="5 13" id="KW-0963">Cytoplasm</keyword>
<evidence type="ECO:0000256" key="8">
    <source>
        <dbReference type="ARBA" id="ARBA00022695"/>
    </source>
</evidence>
<dbReference type="InterPro" id="IPR005145">
    <property type="entry name" value="Sua5_C"/>
</dbReference>
<reference evidence="15 16" key="1">
    <citation type="submission" date="2021-03" db="EMBL/GenBank/DDBJ databases">
        <title>Thermosipho ferrireducens sp.nov., an anaerobic thermophilic iron-reducing bacterium isolated from a deep-sea hydrothermal sulfide deposits.</title>
        <authorList>
            <person name="Zeng X."/>
            <person name="Chen Y."/>
            <person name="Shao Z."/>
        </authorList>
    </citation>
    <scope>NUCLEOTIDE SEQUENCE [LARGE SCALE GENOMIC DNA]</scope>
    <source>
        <strain evidence="15 16">JL129W03</strain>
    </source>
</reference>
<evidence type="ECO:0000256" key="11">
    <source>
        <dbReference type="ARBA" id="ARBA00029774"/>
    </source>
</evidence>
<evidence type="ECO:0000313" key="16">
    <source>
        <dbReference type="Proteomes" id="UP000671862"/>
    </source>
</evidence>
<dbReference type="Pfam" id="PF01300">
    <property type="entry name" value="Sua5_yciO_yrdC"/>
    <property type="match status" value="1"/>
</dbReference>
<evidence type="ECO:0000256" key="2">
    <source>
        <dbReference type="ARBA" id="ARBA00007663"/>
    </source>
</evidence>
<comment type="similarity">
    <text evidence="2 13">Belongs to the SUA5 family.</text>
</comment>
<dbReference type="Gene3D" id="3.90.870.10">
    <property type="entry name" value="DHBP synthase"/>
    <property type="match status" value="1"/>
</dbReference>
<feature type="domain" description="YrdC-like" evidence="14">
    <location>
        <begin position="13"/>
        <end position="197"/>
    </location>
</feature>
<dbReference type="InterPro" id="IPR017945">
    <property type="entry name" value="DHBP_synth_RibB-like_a/b_dom"/>
</dbReference>
<dbReference type="PROSITE" id="PS51163">
    <property type="entry name" value="YRDC"/>
    <property type="match status" value="1"/>
</dbReference>
<dbReference type="PANTHER" id="PTHR17490">
    <property type="entry name" value="SUA5"/>
    <property type="match status" value="1"/>
</dbReference>
<dbReference type="EMBL" id="CP071446">
    <property type="protein sequence ID" value="QTA37105.1"/>
    <property type="molecule type" value="Genomic_DNA"/>
</dbReference>
<evidence type="ECO:0000256" key="3">
    <source>
        <dbReference type="ARBA" id="ARBA00012584"/>
    </source>
</evidence>
<dbReference type="EC" id="2.7.7.87" evidence="3 13"/>
<keyword evidence="9 13" id="KW-0547">Nucleotide-binding</keyword>
<dbReference type="Pfam" id="PF03481">
    <property type="entry name" value="Sua5_C"/>
    <property type="match status" value="1"/>
</dbReference>
<keyword evidence="7 13" id="KW-0819">tRNA processing</keyword>
<dbReference type="PANTHER" id="PTHR17490:SF16">
    <property type="entry name" value="THREONYLCARBAMOYL-AMP SYNTHASE"/>
    <property type="match status" value="1"/>
</dbReference>
<dbReference type="InterPro" id="IPR006070">
    <property type="entry name" value="Sua5-like_dom"/>
</dbReference>
<evidence type="ECO:0000256" key="5">
    <source>
        <dbReference type="ARBA" id="ARBA00022490"/>
    </source>
</evidence>
<sequence>METIVLKINPAHDFDITIPCEILKTGGLVAFPTETVYGLGATIYEQKAISKIFTVKGRPQDNPLIIHVGNINQLEKVGFLEKKYRKIVEKLTPGPITFVVKRKEIVPDIATAGLPTVGIRIPAHPVAQKLCLCAGPIAAPSANISGKPSPTDGKAVIEDLMNKIECIIDSGETPFGIESSIIDISKDKPILLRPGPITIETLKELFDDLEVPEFVKKAKSVTTPEAPGMKYRHYAPEKPLYLIENEKDIIDKINDLNAVVICPEEHAHLYPKNKVVILGSLKKPYTIAQNLFKTLRKIDKLDCDLAFVEAFEERGILFSVMNRLKKAAKKWG</sequence>
<comment type="subcellular location">
    <subcellularLocation>
        <location evidence="1 13">Cytoplasm</location>
    </subcellularLocation>
</comment>
<dbReference type="InterPro" id="IPR010923">
    <property type="entry name" value="T(6)A37_SUA5"/>
</dbReference>
<accession>A0ABX7S5W4</accession>
<evidence type="ECO:0000256" key="7">
    <source>
        <dbReference type="ARBA" id="ARBA00022694"/>
    </source>
</evidence>
<dbReference type="RefSeq" id="WP_207565828.1">
    <property type="nucleotide sequence ID" value="NZ_CP071446.1"/>
</dbReference>
<evidence type="ECO:0000256" key="10">
    <source>
        <dbReference type="ARBA" id="ARBA00022840"/>
    </source>
</evidence>
<dbReference type="SUPFAM" id="SSF55821">
    <property type="entry name" value="YrdC/RibB"/>
    <property type="match status" value="1"/>
</dbReference>
<keyword evidence="16" id="KW-1185">Reference proteome</keyword>
<evidence type="ECO:0000256" key="12">
    <source>
        <dbReference type="ARBA" id="ARBA00048366"/>
    </source>
</evidence>
<evidence type="ECO:0000256" key="4">
    <source>
        <dbReference type="ARBA" id="ARBA00015492"/>
    </source>
</evidence>
<name>A0ABX7S5W4_9BACT</name>
<dbReference type="NCBIfam" id="TIGR00057">
    <property type="entry name" value="L-threonylcarbamoyladenylate synthase"/>
    <property type="match status" value="1"/>
</dbReference>
<proteinExistence type="inferred from homology"/>
<gene>
    <name evidence="15" type="ORF">JYK00_04950</name>
</gene>
<evidence type="ECO:0000256" key="13">
    <source>
        <dbReference type="PIRNR" id="PIRNR004930"/>
    </source>
</evidence>
<dbReference type="Gene3D" id="3.40.50.11030">
    <property type="entry name" value="Threonylcarbamoyl-AMP synthase, C-terminal domain"/>
    <property type="match status" value="1"/>
</dbReference>
<evidence type="ECO:0000256" key="6">
    <source>
        <dbReference type="ARBA" id="ARBA00022679"/>
    </source>
</evidence>
<comment type="function">
    <text evidence="13">Required for the formation of a threonylcarbamoyl group on adenosine at position 37 (t(6)A37) in tRNAs that read codons beginning with adenine.</text>
</comment>
<keyword evidence="6 13" id="KW-0808">Transferase</keyword>
<organism evidence="15 16">
    <name type="scientific">Thermosipho ferrireducens</name>
    <dbReference type="NCBI Taxonomy" id="2571116"/>
    <lineage>
        <taxon>Bacteria</taxon>
        <taxon>Thermotogati</taxon>
        <taxon>Thermotogota</taxon>
        <taxon>Thermotogae</taxon>
        <taxon>Thermotogales</taxon>
        <taxon>Fervidobacteriaceae</taxon>
        <taxon>Thermosipho</taxon>
    </lineage>
</organism>
<evidence type="ECO:0000256" key="1">
    <source>
        <dbReference type="ARBA" id="ARBA00004496"/>
    </source>
</evidence>
<evidence type="ECO:0000259" key="14">
    <source>
        <dbReference type="PROSITE" id="PS51163"/>
    </source>
</evidence>
<dbReference type="PIRSF" id="PIRSF004930">
    <property type="entry name" value="Tln_factor_SUA5"/>
    <property type="match status" value="1"/>
</dbReference>
<evidence type="ECO:0000256" key="9">
    <source>
        <dbReference type="ARBA" id="ARBA00022741"/>
    </source>
</evidence>
<dbReference type="InterPro" id="IPR038385">
    <property type="entry name" value="Sua5/YwlC_C"/>
</dbReference>
<evidence type="ECO:0000313" key="15">
    <source>
        <dbReference type="EMBL" id="QTA37105.1"/>
    </source>
</evidence>
<keyword evidence="10 13" id="KW-0067">ATP-binding</keyword>
<comment type="catalytic activity">
    <reaction evidence="12 13">
        <text>L-threonine + hydrogencarbonate + ATP = L-threonylcarbamoyladenylate + diphosphate + H2O</text>
        <dbReference type="Rhea" id="RHEA:36407"/>
        <dbReference type="ChEBI" id="CHEBI:15377"/>
        <dbReference type="ChEBI" id="CHEBI:17544"/>
        <dbReference type="ChEBI" id="CHEBI:30616"/>
        <dbReference type="ChEBI" id="CHEBI:33019"/>
        <dbReference type="ChEBI" id="CHEBI:57926"/>
        <dbReference type="ChEBI" id="CHEBI:73682"/>
        <dbReference type="EC" id="2.7.7.87"/>
    </reaction>
</comment>